<comment type="caution">
    <text evidence="2">The sequence shown here is derived from an EMBL/GenBank/DDBJ whole genome shotgun (WGS) entry which is preliminary data.</text>
</comment>
<protein>
    <submittedName>
        <fullName evidence="2">Uncharacterized protein</fullName>
    </submittedName>
</protein>
<name>A0ABR5A1D1_9BACL</name>
<organism evidence="2 3">
    <name type="scientific">Cohnella kolymensis</name>
    <dbReference type="NCBI Taxonomy" id="1590652"/>
    <lineage>
        <taxon>Bacteria</taxon>
        <taxon>Bacillati</taxon>
        <taxon>Bacillota</taxon>
        <taxon>Bacilli</taxon>
        <taxon>Bacillales</taxon>
        <taxon>Paenibacillaceae</taxon>
        <taxon>Cohnella</taxon>
    </lineage>
</organism>
<dbReference type="EMBL" id="JXAL01000026">
    <property type="protein sequence ID" value="KIL34861.1"/>
    <property type="molecule type" value="Genomic_DNA"/>
</dbReference>
<dbReference type="RefSeq" id="WP_041066094.1">
    <property type="nucleotide sequence ID" value="NZ_JXAL01000026.1"/>
</dbReference>
<gene>
    <name evidence="2" type="ORF">SD71_17830</name>
</gene>
<sequence length="115" mass="12256">MKLGTFVWGGLAGAAVVMLLQRNNRMSAITSGVGQNMSKGIGGMTDNVIEKALNMKFTGGSANSSNNGRNKSKSSRSPSHTEDLEDVKKLASKDPSVAHEVNSILEQNGEQRHQI</sequence>
<feature type="compositionally biased region" description="Low complexity" evidence="1">
    <location>
        <begin position="60"/>
        <end position="69"/>
    </location>
</feature>
<evidence type="ECO:0000313" key="2">
    <source>
        <dbReference type="EMBL" id="KIL34861.1"/>
    </source>
</evidence>
<dbReference type="Proteomes" id="UP000054526">
    <property type="component" value="Unassembled WGS sequence"/>
</dbReference>
<feature type="region of interest" description="Disordered" evidence="1">
    <location>
        <begin position="57"/>
        <end position="115"/>
    </location>
</feature>
<evidence type="ECO:0000256" key="1">
    <source>
        <dbReference type="SAM" id="MobiDB-lite"/>
    </source>
</evidence>
<feature type="compositionally biased region" description="Basic and acidic residues" evidence="1">
    <location>
        <begin position="79"/>
        <end position="92"/>
    </location>
</feature>
<keyword evidence="3" id="KW-1185">Reference proteome</keyword>
<reference evidence="2 3" key="1">
    <citation type="submission" date="2014-12" db="EMBL/GenBank/DDBJ databases">
        <title>Draft genome sequence of Cohnella kolymensis strain B-2846.</title>
        <authorList>
            <person name="Karlyshev A.V."/>
            <person name="Kudryashova E.B."/>
        </authorList>
    </citation>
    <scope>NUCLEOTIDE SEQUENCE [LARGE SCALE GENOMIC DNA]</scope>
    <source>
        <strain evidence="2 3">VKM B-2846</strain>
    </source>
</reference>
<accession>A0ABR5A1D1</accession>
<proteinExistence type="predicted"/>
<evidence type="ECO:0000313" key="3">
    <source>
        <dbReference type="Proteomes" id="UP000054526"/>
    </source>
</evidence>